<dbReference type="PANTHER" id="PTHR12133:SF2">
    <property type="entry name" value="TRNA (ADENINE(58)-N(1))-METHYLTRANSFERASE CATALYTIC SUBUNIT TRMT61A"/>
    <property type="match status" value="1"/>
</dbReference>
<dbReference type="InterPro" id="IPR014816">
    <property type="entry name" value="tRNA_MeTrfase_Gcd14"/>
</dbReference>
<dbReference type="Proteomes" id="UP000541558">
    <property type="component" value="Unassembled WGS sequence"/>
</dbReference>
<keyword evidence="6" id="KW-0949">S-adenosyl-L-methionine</keyword>
<keyword evidence="10" id="KW-0175">Coiled coil</keyword>
<evidence type="ECO:0000256" key="6">
    <source>
        <dbReference type="ARBA" id="ARBA00022691"/>
    </source>
</evidence>
<dbReference type="PANTHER" id="PTHR12133">
    <property type="entry name" value="TRNA (ADENINE(58)-N(1))-METHYLTRANSFERASE"/>
    <property type="match status" value="1"/>
</dbReference>
<dbReference type="GO" id="GO:0005634">
    <property type="term" value="C:nucleus"/>
    <property type="evidence" value="ECO:0007669"/>
    <property type="project" value="UniProtKB-SubCell"/>
</dbReference>
<dbReference type="Gene3D" id="3.40.50.150">
    <property type="entry name" value="Vaccinia Virus protein VP39"/>
    <property type="match status" value="1"/>
</dbReference>
<comment type="caution">
    <text evidence="13">The sequence shown here is derived from an EMBL/GenBank/DDBJ whole genome shotgun (WGS) entry which is preliminary data.</text>
</comment>
<evidence type="ECO:0000256" key="1">
    <source>
        <dbReference type="ARBA" id="ARBA00004123"/>
    </source>
</evidence>
<evidence type="ECO:0000313" key="14">
    <source>
        <dbReference type="Proteomes" id="UP000541558"/>
    </source>
</evidence>
<keyword evidence="14" id="KW-1185">Reference proteome</keyword>
<dbReference type="FunFam" id="3.40.50.150:FF:000247">
    <property type="entry name" value="tRNA (adenine(58)-N(1))-methyltransferase catalytic subunit TRM61"/>
    <property type="match status" value="1"/>
</dbReference>
<comment type="subcellular location">
    <subcellularLocation>
        <location evidence="1">Nucleus</location>
    </subcellularLocation>
</comment>
<feature type="region of interest" description="Disordered" evidence="11">
    <location>
        <begin position="432"/>
        <end position="459"/>
    </location>
</feature>
<dbReference type="AlphaFoldDB" id="A0A8H5C318"/>
<evidence type="ECO:0000256" key="9">
    <source>
        <dbReference type="ARBA" id="ARBA00033309"/>
    </source>
</evidence>
<dbReference type="InterPro" id="IPR049470">
    <property type="entry name" value="TRM61_C"/>
</dbReference>
<dbReference type="OrthoDB" id="1925287at2759"/>
<feature type="coiled-coil region" evidence="10">
    <location>
        <begin position="260"/>
        <end position="292"/>
    </location>
</feature>
<evidence type="ECO:0000256" key="10">
    <source>
        <dbReference type="SAM" id="Coils"/>
    </source>
</evidence>
<sequence length="459" mass="49691">MWSSKRTIAAGDTVIVWMTRDSLEPLVVTPNAVLHNKWGQYPHNAFIGLPYGSKVRSSAPSNSGRGGPSGGFLYILRPTPELWTLALPHRTQILYIADISFVVNWLNIGPGKRVVEAGTGSGSFSHSVARTVGREGRLFTFEFHEQRAMKAKAEFEKHGLSPGLVTLQHRNVCKDGFGEGIADSIDAVFLDLPAPWEAIPHAKKVLRKDGVARICCFSPCIEQVIRTVTALNDAGFSEITMFETLQRPIEVSSTPKLASIEDAADRLKAAEIKREEKRLRQIAQNREKEALDKALAEGGGSGSSGAGKRKQSEGDEDGEGGEGENGEGDVKRAKTQSSTTPEEREGEKEEEGLPRVPVLTTREIKMPVPARSKSGKYDMEGKIAVSKALPEVRGHTSYLTFACLVPYAYALAQGEKKGTGAVVEVKEVVNGITPSTETKGEGENEKSAEPEPEVKVGDA</sequence>
<reference evidence="13 14" key="1">
    <citation type="journal article" date="2020" name="ISME J.">
        <title>Uncovering the hidden diversity of litter-decomposition mechanisms in mushroom-forming fungi.</title>
        <authorList>
            <person name="Floudas D."/>
            <person name="Bentzer J."/>
            <person name="Ahren D."/>
            <person name="Johansson T."/>
            <person name="Persson P."/>
            <person name="Tunlid A."/>
        </authorList>
    </citation>
    <scope>NUCLEOTIDE SEQUENCE [LARGE SCALE GENOMIC DNA]</scope>
    <source>
        <strain evidence="13 14">CBS 175.51</strain>
    </source>
</reference>
<dbReference type="EMBL" id="JAACJK010000072">
    <property type="protein sequence ID" value="KAF5334305.1"/>
    <property type="molecule type" value="Genomic_DNA"/>
</dbReference>
<accession>A0A8H5C318</accession>
<keyword evidence="7" id="KW-0819">tRNA processing</keyword>
<feature type="compositionally biased region" description="Acidic residues" evidence="11">
    <location>
        <begin position="314"/>
        <end position="327"/>
    </location>
</feature>
<protein>
    <recommendedName>
        <fullName evidence="3">tRNA (adenine(58)-N(1))-methyltransferase catalytic subunit TRM61</fullName>
        <ecNumber evidence="2">2.1.1.220</ecNumber>
    </recommendedName>
    <alternativeName>
        <fullName evidence="9">tRNA(m1A58)-methyltransferase subunit TRM61</fullName>
    </alternativeName>
</protein>
<evidence type="ECO:0000256" key="11">
    <source>
        <dbReference type="SAM" id="MobiDB-lite"/>
    </source>
</evidence>
<dbReference type="Pfam" id="PF08704">
    <property type="entry name" value="GCD14"/>
    <property type="match status" value="1"/>
</dbReference>
<evidence type="ECO:0000313" key="13">
    <source>
        <dbReference type="EMBL" id="KAF5334305.1"/>
    </source>
</evidence>
<evidence type="ECO:0000256" key="2">
    <source>
        <dbReference type="ARBA" id="ARBA00012796"/>
    </source>
</evidence>
<dbReference type="Gene3D" id="3.10.330.20">
    <property type="match status" value="1"/>
</dbReference>
<dbReference type="InterPro" id="IPR029063">
    <property type="entry name" value="SAM-dependent_MTases_sf"/>
</dbReference>
<evidence type="ECO:0000256" key="8">
    <source>
        <dbReference type="ARBA" id="ARBA00023242"/>
    </source>
</evidence>
<keyword evidence="8" id="KW-0539">Nucleus</keyword>
<keyword evidence="5" id="KW-0808">Transferase</keyword>
<dbReference type="GO" id="GO:0160107">
    <property type="term" value="F:tRNA (adenine(58)-N1)-methyltransferase activity"/>
    <property type="evidence" value="ECO:0007669"/>
    <property type="project" value="UniProtKB-EC"/>
</dbReference>
<dbReference type="GO" id="GO:0030488">
    <property type="term" value="P:tRNA methylation"/>
    <property type="evidence" value="ECO:0007669"/>
    <property type="project" value="InterPro"/>
</dbReference>
<dbReference type="PROSITE" id="PS51620">
    <property type="entry name" value="SAM_TRM61"/>
    <property type="match status" value="1"/>
</dbReference>
<dbReference type="EC" id="2.1.1.220" evidence="2"/>
<proteinExistence type="predicted"/>
<evidence type="ECO:0000256" key="7">
    <source>
        <dbReference type="ARBA" id="ARBA00022694"/>
    </source>
</evidence>
<evidence type="ECO:0000256" key="5">
    <source>
        <dbReference type="ARBA" id="ARBA00022679"/>
    </source>
</evidence>
<feature type="domain" description="tRNA (adenine(58)-N(1))-methyltransferase catalytic subunit TRM61 C-terminal" evidence="12">
    <location>
        <begin position="71"/>
        <end position="290"/>
    </location>
</feature>
<evidence type="ECO:0000256" key="3">
    <source>
        <dbReference type="ARBA" id="ARBA00015963"/>
    </source>
</evidence>
<feature type="compositionally biased region" description="Basic and acidic residues" evidence="11">
    <location>
        <begin position="341"/>
        <end position="353"/>
    </location>
</feature>
<dbReference type="GO" id="GO:0031515">
    <property type="term" value="C:tRNA (m1A) methyltransferase complex"/>
    <property type="evidence" value="ECO:0007669"/>
    <property type="project" value="InterPro"/>
</dbReference>
<name>A0A8H5C318_9AGAR</name>
<dbReference type="CDD" id="cd02440">
    <property type="entry name" value="AdoMet_MTases"/>
    <property type="match status" value="1"/>
</dbReference>
<feature type="region of interest" description="Disordered" evidence="11">
    <location>
        <begin position="293"/>
        <end position="359"/>
    </location>
</feature>
<keyword evidence="4" id="KW-0489">Methyltransferase</keyword>
<feature type="compositionally biased region" description="Basic and acidic residues" evidence="11">
    <location>
        <begin position="438"/>
        <end position="459"/>
    </location>
</feature>
<evidence type="ECO:0000259" key="12">
    <source>
        <dbReference type="Pfam" id="PF08704"/>
    </source>
</evidence>
<dbReference type="SUPFAM" id="SSF53335">
    <property type="entry name" value="S-adenosyl-L-methionine-dependent methyltransferases"/>
    <property type="match status" value="1"/>
</dbReference>
<evidence type="ECO:0000256" key="4">
    <source>
        <dbReference type="ARBA" id="ARBA00022603"/>
    </source>
</evidence>
<organism evidence="13 14">
    <name type="scientific">Ephemerocybe angulata</name>
    <dbReference type="NCBI Taxonomy" id="980116"/>
    <lineage>
        <taxon>Eukaryota</taxon>
        <taxon>Fungi</taxon>
        <taxon>Dikarya</taxon>
        <taxon>Basidiomycota</taxon>
        <taxon>Agaricomycotina</taxon>
        <taxon>Agaricomycetes</taxon>
        <taxon>Agaricomycetidae</taxon>
        <taxon>Agaricales</taxon>
        <taxon>Agaricineae</taxon>
        <taxon>Psathyrellaceae</taxon>
        <taxon>Ephemerocybe</taxon>
    </lineage>
</organism>
<gene>
    <name evidence="13" type="ORF">D9611_014138</name>
</gene>